<dbReference type="SUPFAM" id="SSF49503">
    <property type="entry name" value="Cupredoxins"/>
    <property type="match status" value="2"/>
</dbReference>
<feature type="domain" description="Plastocyanin-like" evidence="2">
    <location>
        <begin position="131"/>
        <end position="239"/>
    </location>
</feature>
<dbReference type="GO" id="GO:0005507">
    <property type="term" value="F:copper ion binding"/>
    <property type="evidence" value="ECO:0007669"/>
    <property type="project" value="InterPro"/>
</dbReference>
<dbReference type="PANTHER" id="PTHR11709:SF292">
    <property type="entry name" value="LACCASE-1"/>
    <property type="match status" value="1"/>
</dbReference>
<evidence type="ECO:0000313" key="4">
    <source>
        <dbReference type="Proteomes" id="UP001163823"/>
    </source>
</evidence>
<evidence type="ECO:0000259" key="2">
    <source>
        <dbReference type="Pfam" id="PF07731"/>
    </source>
</evidence>
<dbReference type="Pfam" id="PF07731">
    <property type="entry name" value="Cu-oxidase_2"/>
    <property type="match status" value="1"/>
</dbReference>
<dbReference type="Gene3D" id="2.60.40.420">
    <property type="entry name" value="Cupredoxins - blue copper proteins"/>
    <property type="match status" value="2"/>
</dbReference>
<evidence type="ECO:0000256" key="1">
    <source>
        <dbReference type="ARBA" id="ARBA00010609"/>
    </source>
</evidence>
<dbReference type="GO" id="GO:0016491">
    <property type="term" value="F:oxidoreductase activity"/>
    <property type="evidence" value="ECO:0007669"/>
    <property type="project" value="InterPro"/>
</dbReference>
<reference evidence="3" key="1">
    <citation type="journal article" date="2023" name="Science">
        <title>Elucidation of the pathway for biosynthesis of saponin adjuvants from the soapbark tree.</title>
        <authorList>
            <person name="Reed J."/>
            <person name="Orme A."/>
            <person name="El-Demerdash A."/>
            <person name="Owen C."/>
            <person name="Martin L.B.B."/>
            <person name="Misra R.C."/>
            <person name="Kikuchi S."/>
            <person name="Rejzek M."/>
            <person name="Martin A.C."/>
            <person name="Harkess A."/>
            <person name="Leebens-Mack J."/>
            <person name="Louveau T."/>
            <person name="Stephenson M.J."/>
            <person name="Osbourn A."/>
        </authorList>
    </citation>
    <scope>NUCLEOTIDE SEQUENCE</scope>
    <source>
        <strain evidence="3">S10</strain>
    </source>
</reference>
<sequence>MTAPGQTTNVLLTANQIPDTSGVFLIAARPYVTSISFDNSTTFGFLKYKSRRTEKIKPLKIPRNFVLHNLPEMRDTDFASEFSNKLRSLASPQYPCNVKIDKRVMSFVRPTISMLESHYKNLDTLEYSLVFPENPPNPFNYTGIDPVTENMNTEVGTKVLSVPYGTNLEILMQGTSFLNVENHPIHVHGHNFFIVGMRFGNYNADKDPANYNLIDPPERNTVAVPTGGWAAIRFKADNPCLVHSLPS</sequence>
<proteinExistence type="inferred from homology"/>
<comment type="similarity">
    <text evidence="1">Belongs to the multicopper oxidase family.</text>
</comment>
<accession>A0AAD7M7Z7</accession>
<comment type="caution">
    <text evidence="3">The sequence shown here is derived from an EMBL/GenBank/DDBJ whole genome shotgun (WGS) entry which is preliminary data.</text>
</comment>
<evidence type="ECO:0000313" key="3">
    <source>
        <dbReference type="EMBL" id="KAJ7970285.1"/>
    </source>
</evidence>
<name>A0AAD7M7Z7_QUISA</name>
<keyword evidence="4" id="KW-1185">Reference proteome</keyword>
<dbReference type="KEGG" id="qsa:O6P43_008494"/>
<dbReference type="AlphaFoldDB" id="A0AAD7M7Z7"/>
<dbReference type="EMBL" id="JARAOO010000004">
    <property type="protein sequence ID" value="KAJ7970285.1"/>
    <property type="molecule type" value="Genomic_DNA"/>
</dbReference>
<organism evidence="3 4">
    <name type="scientific">Quillaja saponaria</name>
    <name type="common">Soap bark tree</name>
    <dbReference type="NCBI Taxonomy" id="32244"/>
    <lineage>
        <taxon>Eukaryota</taxon>
        <taxon>Viridiplantae</taxon>
        <taxon>Streptophyta</taxon>
        <taxon>Embryophyta</taxon>
        <taxon>Tracheophyta</taxon>
        <taxon>Spermatophyta</taxon>
        <taxon>Magnoliopsida</taxon>
        <taxon>eudicotyledons</taxon>
        <taxon>Gunneridae</taxon>
        <taxon>Pentapetalae</taxon>
        <taxon>rosids</taxon>
        <taxon>fabids</taxon>
        <taxon>Fabales</taxon>
        <taxon>Quillajaceae</taxon>
        <taxon>Quillaja</taxon>
    </lineage>
</organism>
<dbReference type="InterPro" id="IPR008972">
    <property type="entry name" value="Cupredoxin"/>
</dbReference>
<dbReference type="InterPro" id="IPR011706">
    <property type="entry name" value="Cu-oxidase_C"/>
</dbReference>
<gene>
    <name evidence="3" type="ORF">O6P43_008494</name>
</gene>
<dbReference type="Proteomes" id="UP001163823">
    <property type="component" value="Chromosome 4"/>
</dbReference>
<dbReference type="InterPro" id="IPR045087">
    <property type="entry name" value="Cu-oxidase_fam"/>
</dbReference>
<protein>
    <submittedName>
        <fullName evidence="3">Laccase</fullName>
    </submittedName>
</protein>
<dbReference type="PANTHER" id="PTHR11709">
    <property type="entry name" value="MULTI-COPPER OXIDASE"/>
    <property type="match status" value="1"/>
</dbReference>